<evidence type="ECO:0000313" key="10">
    <source>
        <dbReference type="Proteomes" id="UP001157974"/>
    </source>
</evidence>
<keyword evidence="2 6" id="KW-0689">Ribosomal protein</keyword>
<keyword evidence="3 6" id="KW-0687">Ribonucleoprotein</keyword>
<evidence type="ECO:0000259" key="8">
    <source>
        <dbReference type="Pfam" id="PF03946"/>
    </source>
</evidence>
<dbReference type="InterPro" id="IPR020783">
    <property type="entry name" value="Ribosomal_uL11_C"/>
</dbReference>
<dbReference type="InterPro" id="IPR036796">
    <property type="entry name" value="Ribosomal_uL11_N_sf"/>
</dbReference>
<dbReference type="GO" id="GO:0005762">
    <property type="term" value="C:mitochondrial large ribosomal subunit"/>
    <property type="evidence" value="ECO:0007669"/>
    <property type="project" value="TreeGrafter"/>
</dbReference>
<evidence type="ECO:0000256" key="1">
    <source>
        <dbReference type="ARBA" id="ARBA00010537"/>
    </source>
</evidence>
<dbReference type="PANTHER" id="PTHR11661:SF1">
    <property type="entry name" value="LARGE RIBOSOMAL SUBUNIT PROTEIN UL11M"/>
    <property type="match status" value="1"/>
</dbReference>
<comment type="similarity">
    <text evidence="1 6">Belongs to the universal ribosomal protein uL11 family.</text>
</comment>
<dbReference type="GO" id="GO:0006412">
    <property type="term" value="P:translation"/>
    <property type="evidence" value="ECO:0007669"/>
    <property type="project" value="InterPro"/>
</dbReference>
<dbReference type="Pfam" id="PF03946">
    <property type="entry name" value="Ribosomal_L11_N"/>
    <property type="match status" value="1"/>
</dbReference>
<sequence length="161" mass="17520">MATKVVKMSMNMIIKAGTAGPSPPVGPKIGAMGLNIVSFCKEFNARTENMLEGVPIRTRIIVFEDKSYDLSIYTPPTSYFVLRMAGVPLGSHTGTKENVGEITVKAVYEIAKIKQADEGLKHAPLQSVCRAVIATARSCGVLVVRQPTQTLYPEPRSWPQL</sequence>
<name>A0AAV8URC0_9RHOD</name>
<dbReference type="Gene3D" id="1.10.10.250">
    <property type="entry name" value="Ribosomal protein L11, C-terminal domain"/>
    <property type="match status" value="1"/>
</dbReference>
<dbReference type="InterPro" id="IPR036769">
    <property type="entry name" value="Ribosomal_uL11_C_sf"/>
</dbReference>
<comment type="caution">
    <text evidence="9">The sequence shown here is derived from an EMBL/GenBank/DDBJ whole genome shotgun (WGS) entry which is preliminary data.</text>
</comment>
<protein>
    <recommendedName>
        <fullName evidence="5">Large ribosomal subunit protein uL11m</fullName>
    </recommendedName>
    <alternativeName>
        <fullName evidence="4">50S ribosomal protein L11, chloroplastic</fullName>
    </alternativeName>
</protein>
<dbReference type="GO" id="GO:0003735">
    <property type="term" value="F:structural constituent of ribosome"/>
    <property type="evidence" value="ECO:0007669"/>
    <property type="project" value="InterPro"/>
</dbReference>
<dbReference type="SUPFAM" id="SSF54747">
    <property type="entry name" value="Ribosomal L11/L12e N-terminal domain"/>
    <property type="match status" value="1"/>
</dbReference>
<proteinExistence type="inferred from homology"/>
<dbReference type="InterPro" id="IPR020784">
    <property type="entry name" value="Ribosomal_uL11_N"/>
</dbReference>
<feature type="domain" description="Large ribosomal subunit protein uL11 C-terminal" evidence="7">
    <location>
        <begin position="74"/>
        <end position="143"/>
    </location>
</feature>
<dbReference type="Gene3D" id="3.30.1550.10">
    <property type="entry name" value="Ribosomal protein L11/L12, N-terminal domain"/>
    <property type="match status" value="1"/>
</dbReference>
<organism evidence="9 10">
    <name type="scientific">Rhodosorus marinus</name>
    <dbReference type="NCBI Taxonomy" id="101924"/>
    <lineage>
        <taxon>Eukaryota</taxon>
        <taxon>Rhodophyta</taxon>
        <taxon>Stylonematophyceae</taxon>
        <taxon>Stylonematales</taxon>
        <taxon>Stylonemataceae</taxon>
        <taxon>Rhodosorus</taxon>
    </lineage>
</organism>
<gene>
    <name evidence="9" type="ORF">NDN08_004740</name>
</gene>
<keyword evidence="10" id="KW-1185">Reference proteome</keyword>
<accession>A0AAV8URC0</accession>
<dbReference type="FunFam" id="1.10.10.250:FF:000003">
    <property type="entry name" value="Mitochondrial ribosomal protein L11"/>
    <property type="match status" value="1"/>
</dbReference>
<evidence type="ECO:0000259" key="7">
    <source>
        <dbReference type="Pfam" id="PF00298"/>
    </source>
</evidence>
<dbReference type="InterPro" id="IPR006519">
    <property type="entry name" value="Ribosomal_uL11_bac-typ"/>
</dbReference>
<dbReference type="Proteomes" id="UP001157974">
    <property type="component" value="Unassembled WGS sequence"/>
</dbReference>
<dbReference type="AlphaFoldDB" id="A0AAV8URC0"/>
<evidence type="ECO:0000256" key="3">
    <source>
        <dbReference type="ARBA" id="ARBA00023274"/>
    </source>
</evidence>
<dbReference type="NCBIfam" id="TIGR01632">
    <property type="entry name" value="L11_bact"/>
    <property type="match status" value="1"/>
</dbReference>
<dbReference type="CDD" id="cd00349">
    <property type="entry name" value="Ribosomal_L11"/>
    <property type="match status" value="1"/>
</dbReference>
<dbReference type="SUPFAM" id="SSF46906">
    <property type="entry name" value="Ribosomal protein L11, C-terminal domain"/>
    <property type="match status" value="1"/>
</dbReference>
<dbReference type="HAMAP" id="MF_00736">
    <property type="entry name" value="Ribosomal_uL11"/>
    <property type="match status" value="1"/>
</dbReference>
<evidence type="ECO:0000256" key="2">
    <source>
        <dbReference type="ARBA" id="ARBA00022980"/>
    </source>
</evidence>
<evidence type="ECO:0000256" key="6">
    <source>
        <dbReference type="RuleBase" id="RU003978"/>
    </source>
</evidence>
<evidence type="ECO:0000256" key="4">
    <source>
        <dbReference type="ARBA" id="ARBA00035540"/>
    </source>
</evidence>
<dbReference type="PANTHER" id="PTHR11661">
    <property type="entry name" value="60S RIBOSOMAL PROTEIN L12"/>
    <property type="match status" value="1"/>
</dbReference>
<evidence type="ECO:0000256" key="5">
    <source>
        <dbReference type="ARBA" id="ARBA00040104"/>
    </source>
</evidence>
<dbReference type="Pfam" id="PF00298">
    <property type="entry name" value="Ribosomal_L11"/>
    <property type="match status" value="1"/>
</dbReference>
<dbReference type="InterPro" id="IPR000911">
    <property type="entry name" value="Ribosomal_uL11"/>
</dbReference>
<feature type="domain" description="Large ribosomal subunit protein uL11 N-terminal" evidence="8">
    <location>
        <begin position="11"/>
        <end position="68"/>
    </location>
</feature>
<evidence type="ECO:0000313" key="9">
    <source>
        <dbReference type="EMBL" id="KAJ8903638.1"/>
    </source>
</evidence>
<dbReference type="EMBL" id="JAMWBK010000007">
    <property type="protein sequence ID" value="KAJ8903638.1"/>
    <property type="molecule type" value="Genomic_DNA"/>
</dbReference>
<reference evidence="9 10" key="1">
    <citation type="journal article" date="2023" name="Nat. Commun.">
        <title>Origin of minicircular mitochondrial genomes in red algae.</title>
        <authorList>
            <person name="Lee Y."/>
            <person name="Cho C.H."/>
            <person name="Lee Y.M."/>
            <person name="Park S.I."/>
            <person name="Yang J.H."/>
            <person name="West J.A."/>
            <person name="Bhattacharya D."/>
            <person name="Yoon H.S."/>
        </authorList>
    </citation>
    <scope>NUCLEOTIDE SEQUENCE [LARGE SCALE GENOMIC DNA]</scope>
    <source>
        <strain evidence="9 10">CCMP1338</strain>
        <tissue evidence="9">Whole cell</tissue>
    </source>
</reference>
<dbReference type="GO" id="GO:0070180">
    <property type="term" value="F:large ribosomal subunit rRNA binding"/>
    <property type="evidence" value="ECO:0007669"/>
    <property type="project" value="TreeGrafter"/>
</dbReference>
<dbReference type="SMART" id="SM00649">
    <property type="entry name" value="RL11"/>
    <property type="match status" value="1"/>
</dbReference>